<dbReference type="Proteomes" id="UP000668403">
    <property type="component" value="Unassembled WGS sequence"/>
</dbReference>
<name>A0A939QHB6_9MICO</name>
<feature type="transmembrane region" description="Helical" evidence="2">
    <location>
        <begin position="114"/>
        <end position="136"/>
    </location>
</feature>
<proteinExistence type="predicted"/>
<evidence type="ECO:0000313" key="3">
    <source>
        <dbReference type="EMBL" id="MBO2990865.1"/>
    </source>
</evidence>
<feature type="region of interest" description="Disordered" evidence="1">
    <location>
        <begin position="1"/>
        <end position="40"/>
    </location>
</feature>
<keyword evidence="2" id="KW-0812">Transmembrane</keyword>
<feature type="transmembrane region" description="Helical" evidence="2">
    <location>
        <begin position="58"/>
        <end position="80"/>
    </location>
</feature>
<keyword evidence="2" id="KW-1133">Transmembrane helix</keyword>
<organism evidence="3 4">
    <name type="scientific">Leucobacter tardus</name>
    <dbReference type="NCBI Taxonomy" id="501483"/>
    <lineage>
        <taxon>Bacteria</taxon>
        <taxon>Bacillati</taxon>
        <taxon>Actinomycetota</taxon>
        <taxon>Actinomycetes</taxon>
        <taxon>Micrococcales</taxon>
        <taxon>Microbacteriaceae</taxon>
        <taxon>Leucobacter</taxon>
    </lineage>
</organism>
<keyword evidence="4" id="KW-1185">Reference proteome</keyword>
<evidence type="ECO:0000256" key="1">
    <source>
        <dbReference type="SAM" id="MobiDB-lite"/>
    </source>
</evidence>
<reference evidence="3" key="1">
    <citation type="submission" date="2021-03" db="EMBL/GenBank/DDBJ databases">
        <title>Leucobacter chromiisoli sp. nov., isolated from chromium-containing soil of chemical plant.</title>
        <authorList>
            <person name="Xu Z."/>
        </authorList>
    </citation>
    <scope>NUCLEOTIDE SEQUENCE</scope>
    <source>
        <strain evidence="3">K 70/01</strain>
    </source>
</reference>
<gene>
    <name evidence="3" type="ORF">J4H85_12745</name>
</gene>
<dbReference type="EMBL" id="JAGFBF010000005">
    <property type="protein sequence ID" value="MBO2990865.1"/>
    <property type="molecule type" value="Genomic_DNA"/>
</dbReference>
<feature type="region of interest" description="Disordered" evidence="1">
    <location>
        <begin position="319"/>
        <end position="342"/>
    </location>
</feature>
<evidence type="ECO:0000313" key="4">
    <source>
        <dbReference type="Proteomes" id="UP000668403"/>
    </source>
</evidence>
<dbReference type="RefSeq" id="WP_208240169.1">
    <property type="nucleotide sequence ID" value="NZ_BAAAQU010000002.1"/>
</dbReference>
<protein>
    <submittedName>
        <fullName evidence="3">Uncharacterized protein</fullName>
    </submittedName>
</protein>
<keyword evidence="2" id="KW-0472">Membrane</keyword>
<accession>A0A939QHB6</accession>
<feature type="transmembrane region" description="Helical" evidence="2">
    <location>
        <begin position="86"/>
        <end position="107"/>
    </location>
</feature>
<comment type="caution">
    <text evidence="3">The sequence shown here is derived from an EMBL/GenBank/DDBJ whole genome shotgun (WGS) entry which is preliminary data.</text>
</comment>
<sequence>MVNEYSDGAPPLPPPGGYRGASRLARGSAPTDAAGRHDDTTTAVETATLDRPRRRPHWLGWLALGGALCFGLALAVLALIDRGDLVFTVTAAAAQALVLAAIIAALITPRARRLGAVALGIALLGNMATVGGAAALRAPDAAVLAADQTPEEQRWAEYPGVEDFTAEEILAQPSLETERAATESLFTDIRDALSDEFGYTWTQVADEQLRPERNGHGGESMLVDAQFGAWRTNEPIHDLTRKREVYNAIDGVLAEHGMPGLLPLNEAGGTVPDTSLENMYGSADPEEQAVWEWATWSWASPSQYYAVITDLSRDESGSFRAAAEAQRTDPGDPLEGLTLQSRSRPLLAEADVDAFTERMSEY</sequence>
<dbReference type="AlphaFoldDB" id="A0A939QHB6"/>
<evidence type="ECO:0000256" key="2">
    <source>
        <dbReference type="SAM" id="Phobius"/>
    </source>
</evidence>